<organism evidence="1 2">
    <name type="scientific">Trifolium medium</name>
    <dbReference type="NCBI Taxonomy" id="97028"/>
    <lineage>
        <taxon>Eukaryota</taxon>
        <taxon>Viridiplantae</taxon>
        <taxon>Streptophyta</taxon>
        <taxon>Embryophyta</taxon>
        <taxon>Tracheophyta</taxon>
        <taxon>Spermatophyta</taxon>
        <taxon>Magnoliopsida</taxon>
        <taxon>eudicotyledons</taxon>
        <taxon>Gunneridae</taxon>
        <taxon>Pentapetalae</taxon>
        <taxon>rosids</taxon>
        <taxon>fabids</taxon>
        <taxon>Fabales</taxon>
        <taxon>Fabaceae</taxon>
        <taxon>Papilionoideae</taxon>
        <taxon>50 kb inversion clade</taxon>
        <taxon>NPAAA clade</taxon>
        <taxon>Hologalegina</taxon>
        <taxon>IRL clade</taxon>
        <taxon>Trifolieae</taxon>
        <taxon>Trifolium</taxon>
    </lineage>
</organism>
<protein>
    <submittedName>
        <fullName evidence="1">DNA excision repair protein ERCC-6-like protein</fullName>
    </submittedName>
</protein>
<evidence type="ECO:0000313" key="1">
    <source>
        <dbReference type="EMBL" id="MCI71996.1"/>
    </source>
</evidence>
<accession>A0A392UHS7</accession>
<dbReference type="AlphaFoldDB" id="A0A392UHS7"/>
<dbReference type="Proteomes" id="UP000265520">
    <property type="component" value="Unassembled WGS sequence"/>
</dbReference>
<keyword evidence="2" id="KW-1185">Reference proteome</keyword>
<reference evidence="1 2" key="1">
    <citation type="journal article" date="2018" name="Front. Plant Sci.">
        <title>Red Clover (Trifolium pratense) and Zigzag Clover (T. medium) - A Picture of Genomic Similarities and Differences.</title>
        <authorList>
            <person name="Dluhosova J."/>
            <person name="Istvanek J."/>
            <person name="Nedelnik J."/>
            <person name="Repkova J."/>
        </authorList>
    </citation>
    <scope>NUCLEOTIDE SEQUENCE [LARGE SCALE GENOMIC DNA]</scope>
    <source>
        <strain evidence="2">cv. 10/8</strain>
        <tissue evidence="1">Leaf</tissue>
    </source>
</reference>
<evidence type="ECO:0000313" key="2">
    <source>
        <dbReference type="Proteomes" id="UP000265520"/>
    </source>
</evidence>
<proteinExistence type="predicted"/>
<dbReference type="EMBL" id="LXQA010808237">
    <property type="protein sequence ID" value="MCI71996.1"/>
    <property type="molecule type" value="Genomic_DNA"/>
</dbReference>
<comment type="caution">
    <text evidence="1">The sequence shown here is derived from an EMBL/GenBank/DDBJ whole genome shotgun (WGS) entry which is preliminary data.</text>
</comment>
<name>A0A392UHS7_9FABA</name>
<feature type="non-terminal residue" evidence="1">
    <location>
        <position position="46"/>
    </location>
</feature>
<sequence length="46" mass="5190">MDSMLKPDEVNVAKRLAMHIADVAKTDKFKDEHDISCKITSIMSLL</sequence>